<name>A0A8H6JFJ9_9PEZI</name>
<keyword evidence="4" id="KW-1185">Reference proteome</keyword>
<feature type="region of interest" description="Disordered" evidence="2">
    <location>
        <begin position="1"/>
        <end position="23"/>
    </location>
</feature>
<keyword evidence="3" id="KW-0808">Transferase</keyword>
<comment type="caution">
    <text evidence="3">The sequence shown here is derived from an EMBL/GenBank/DDBJ whole genome shotgun (WGS) entry which is preliminary data.</text>
</comment>
<dbReference type="GO" id="GO:0008168">
    <property type="term" value="F:methyltransferase activity"/>
    <property type="evidence" value="ECO:0007669"/>
    <property type="project" value="UniProtKB-KW"/>
</dbReference>
<dbReference type="CDD" id="cd02440">
    <property type="entry name" value="AdoMet_MTases"/>
    <property type="match status" value="1"/>
</dbReference>
<keyword evidence="3" id="KW-0489">Methyltransferase</keyword>
<dbReference type="PANTHER" id="PTHR43591:SF24">
    <property type="entry name" value="2-METHOXY-6-POLYPRENYL-1,4-BENZOQUINOL METHYLASE, MITOCHONDRIAL"/>
    <property type="match status" value="1"/>
</dbReference>
<gene>
    <name evidence="3" type="ORF">CPLU01_14955</name>
</gene>
<protein>
    <submittedName>
        <fullName evidence="3">Methyltransferase domain-containing protein</fullName>
    </submittedName>
</protein>
<dbReference type="PANTHER" id="PTHR43591">
    <property type="entry name" value="METHYLTRANSFERASE"/>
    <property type="match status" value="1"/>
</dbReference>
<evidence type="ECO:0000256" key="1">
    <source>
        <dbReference type="ARBA" id="ARBA00038158"/>
    </source>
</evidence>
<comment type="similarity">
    <text evidence="1">Belongs to the methyltransferase superfamily. LaeA methyltransferase family.</text>
</comment>
<proteinExistence type="inferred from homology"/>
<feature type="compositionally biased region" description="Low complexity" evidence="2">
    <location>
        <begin position="1"/>
        <end position="21"/>
    </location>
</feature>
<organism evidence="3 4">
    <name type="scientific">Colletotrichum plurivorum</name>
    <dbReference type="NCBI Taxonomy" id="2175906"/>
    <lineage>
        <taxon>Eukaryota</taxon>
        <taxon>Fungi</taxon>
        <taxon>Dikarya</taxon>
        <taxon>Ascomycota</taxon>
        <taxon>Pezizomycotina</taxon>
        <taxon>Sordariomycetes</taxon>
        <taxon>Hypocreomycetidae</taxon>
        <taxon>Glomerellales</taxon>
        <taxon>Glomerellaceae</taxon>
        <taxon>Colletotrichum</taxon>
        <taxon>Colletotrichum orchidearum species complex</taxon>
    </lineage>
</organism>
<dbReference type="InterPro" id="IPR029063">
    <property type="entry name" value="SAM-dependent_MTases_sf"/>
</dbReference>
<dbReference type="EMBL" id="WIGO01000442">
    <property type="protein sequence ID" value="KAF6812204.1"/>
    <property type="molecule type" value="Genomic_DNA"/>
</dbReference>
<reference evidence="3" key="1">
    <citation type="journal article" date="2020" name="Phytopathology">
        <title>Genome Sequence Resources of Colletotrichum truncatum, C. plurivorum, C. musicola, and C. sojae: Four Species Pathogenic to Soybean (Glycine max).</title>
        <authorList>
            <person name="Rogerio F."/>
            <person name="Boufleur T.R."/>
            <person name="Ciampi-Guillardi M."/>
            <person name="Sukno S.A."/>
            <person name="Thon M.R."/>
            <person name="Massola Junior N.S."/>
            <person name="Baroncelli R."/>
        </authorList>
    </citation>
    <scope>NUCLEOTIDE SEQUENCE</scope>
    <source>
        <strain evidence="3">LFN00145</strain>
    </source>
</reference>
<evidence type="ECO:0000313" key="4">
    <source>
        <dbReference type="Proteomes" id="UP000654918"/>
    </source>
</evidence>
<sequence>MSASSPLTAAAQPATLAPNTTSDHEVTIAADSQRSHEHLVQISLASSTTSVTSSIFDYRVENGRTYHKYKEGKYAIPNDSREIERLDLQYNLFLHTFDGKLGTAPPNEPDAKVGRVLDVGTGTGIWAMEFGDEHPEAEVRGFDLSAVQPEFTPPNVRFEIDDLEEPWIYSQPFDYIHSRMMNSSISNWDEYIKKCYDNLNSGGYLELNEVDIVVLSDDGSLKPEHSIMKTCGLLQEATANLVRAYQDIKDLKPIVMNAGFVDVTMQRLKWPTNSWPKEWRYKEIGMWNNENIHQGWEGICMAPLTRGLGWSQSEVLVLMAQNRKEFNDRNIHAYFSIWSIYGKKPEEHTEGPEGSN</sequence>
<evidence type="ECO:0000313" key="3">
    <source>
        <dbReference type="EMBL" id="KAF6812204.1"/>
    </source>
</evidence>
<dbReference type="AlphaFoldDB" id="A0A8H6JFJ9"/>
<dbReference type="Gene3D" id="3.40.50.150">
    <property type="entry name" value="Vaccinia Virus protein VP39"/>
    <property type="match status" value="1"/>
</dbReference>
<dbReference type="Proteomes" id="UP000654918">
    <property type="component" value="Unassembled WGS sequence"/>
</dbReference>
<accession>A0A8H6JFJ9</accession>
<evidence type="ECO:0000256" key="2">
    <source>
        <dbReference type="SAM" id="MobiDB-lite"/>
    </source>
</evidence>
<dbReference type="GO" id="GO:0032259">
    <property type="term" value="P:methylation"/>
    <property type="evidence" value="ECO:0007669"/>
    <property type="project" value="UniProtKB-KW"/>
</dbReference>
<dbReference type="SUPFAM" id="SSF53335">
    <property type="entry name" value="S-adenosyl-L-methionine-dependent methyltransferases"/>
    <property type="match status" value="1"/>
</dbReference>
<dbReference type="Pfam" id="PF13489">
    <property type="entry name" value="Methyltransf_23"/>
    <property type="match status" value="1"/>
</dbReference>